<dbReference type="RefSeq" id="WP_065894972.1">
    <property type="nucleotide sequence ID" value="NZ_CAXAOR010000001.1"/>
</dbReference>
<accession>A0A4Q7CVI6</accession>
<dbReference type="GeneID" id="55541267"/>
<dbReference type="Pfam" id="PF13670">
    <property type="entry name" value="PepSY_2"/>
    <property type="match status" value="1"/>
</dbReference>
<comment type="caution">
    <text evidence="3">The sequence shown here is derived from an EMBL/GenBank/DDBJ whole genome shotgun (WGS) entry which is preliminary data.</text>
</comment>
<feature type="chain" id="PRO_5020722846" evidence="1">
    <location>
        <begin position="19"/>
        <end position="88"/>
    </location>
</feature>
<dbReference type="Proteomes" id="UP000293369">
    <property type="component" value="Unassembled WGS sequence"/>
</dbReference>
<evidence type="ECO:0000256" key="1">
    <source>
        <dbReference type="SAM" id="SignalP"/>
    </source>
</evidence>
<keyword evidence="1" id="KW-0732">Signal</keyword>
<dbReference type="EMBL" id="SGFE01000045">
    <property type="protein sequence ID" value="RZI29913.1"/>
    <property type="molecule type" value="Genomic_DNA"/>
</dbReference>
<name>A0A4Q7CVI6_9PSED</name>
<evidence type="ECO:0000313" key="3">
    <source>
        <dbReference type="EMBL" id="RZI29913.1"/>
    </source>
</evidence>
<gene>
    <name evidence="3" type="ORF">EUX57_20590</name>
</gene>
<evidence type="ECO:0000313" key="4">
    <source>
        <dbReference type="Proteomes" id="UP000293369"/>
    </source>
</evidence>
<evidence type="ECO:0000259" key="2">
    <source>
        <dbReference type="Pfam" id="PF13670"/>
    </source>
</evidence>
<dbReference type="InterPro" id="IPR025711">
    <property type="entry name" value="PepSY"/>
</dbReference>
<feature type="signal peptide" evidence="1">
    <location>
        <begin position="1"/>
        <end position="18"/>
    </location>
</feature>
<dbReference type="AlphaFoldDB" id="A0A4Q7CVI6"/>
<protein>
    <submittedName>
        <fullName evidence="3">PepSY domain-containing protein</fullName>
    </submittedName>
</protein>
<sequence length="88" mass="9960">MRKILLLSLIVASPLALAGPQCTTEQRAQWQDPQAFQDQLKAQGYEISKFKITDGNCYEIYGFDKDKRKVEIYHDPVSGKAVKTEIKG</sequence>
<organism evidence="3 4">
    <name type="scientific">Pseudomonas orientalis</name>
    <dbReference type="NCBI Taxonomy" id="76758"/>
    <lineage>
        <taxon>Bacteria</taxon>
        <taxon>Pseudomonadati</taxon>
        <taxon>Pseudomonadota</taxon>
        <taxon>Gammaproteobacteria</taxon>
        <taxon>Pseudomonadales</taxon>
        <taxon>Pseudomonadaceae</taxon>
        <taxon>Pseudomonas</taxon>
    </lineage>
</organism>
<reference evidence="3 4" key="1">
    <citation type="submission" date="2019-02" db="EMBL/GenBank/DDBJ databases">
        <title>Pseudomonas spp from wheat grain.</title>
        <authorList>
            <person name="Cho G.-S."/>
            <person name="Franz C.M.A.P."/>
        </authorList>
    </citation>
    <scope>NUCLEOTIDE SEQUENCE [LARGE SCALE GENOMIC DNA]</scope>
    <source>
        <strain evidence="3 4">133NRW</strain>
    </source>
</reference>
<feature type="domain" description="PepSY" evidence="2">
    <location>
        <begin position="4"/>
        <end position="85"/>
    </location>
</feature>
<proteinExistence type="predicted"/>